<comment type="caution">
    <text evidence="2">The sequence shown here is derived from an EMBL/GenBank/DDBJ whole genome shotgun (WGS) entry which is preliminary data.</text>
</comment>
<dbReference type="InterPro" id="IPR056002">
    <property type="entry name" value="DUF7580"/>
</dbReference>
<keyword evidence="3" id="KW-1185">Reference proteome</keyword>
<feature type="domain" description="DUF7580" evidence="1">
    <location>
        <begin position="145"/>
        <end position="262"/>
    </location>
</feature>
<dbReference type="GeneID" id="68356018"/>
<evidence type="ECO:0000313" key="2">
    <source>
        <dbReference type="EMBL" id="KAH0961809.1"/>
    </source>
</evidence>
<gene>
    <name evidence="2" type="ORF">HRG_06889</name>
</gene>
<dbReference type="PANTHER" id="PTHR35186:SF4">
    <property type="entry name" value="PRION-INHIBITION AND PROPAGATION HELO DOMAIN-CONTAINING PROTEIN"/>
    <property type="match status" value="1"/>
</dbReference>
<dbReference type="OrthoDB" id="3565018at2759"/>
<dbReference type="Proteomes" id="UP000824596">
    <property type="component" value="Unassembled WGS sequence"/>
</dbReference>
<name>A0A9P8MVA9_9HYPO</name>
<reference evidence="2" key="1">
    <citation type="submission" date="2021-09" db="EMBL/GenBank/DDBJ databases">
        <title>A high-quality genome of the endoparasitic fungus Hirsutella rhossiliensis with a comparison of Hirsutella genomes reveals transposable elements contributing to genome size variation.</title>
        <authorList>
            <person name="Lin R."/>
            <person name="Jiao Y."/>
            <person name="Sun X."/>
            <person name="Ling J."/>
            <person name="Xie B."/>
            <person name="Cheng X."/>
        </authorList>
    </citation>
    <scope>NUCLEOTIDE SEQUENCE</scope>
    <source>
        <strain evidence="2">HR02</strain>
    </source>
</reference>
<dbReference type="EMBL" id="JAIZPD010000007">
    <property type="protein sequence ID" value="KAH0961809.1"/>
    <property type="molecule type" value="Genomic_DNA"/>
</dbReference>
<accession>A0A9P8MVA9</accession>
<sequence>MPCTCTRDVHLKLETQSVGIAYGDDVETIIRRFEFGIVLTVDINAVSFKSLRGSLHVTVCPSQIAKHRPSKRALDETPSSEQSCMPSLAIKPEYRVGCCGSFCQRKFRAQAWDSSFPRAIIDQQQHPPRSFDVCMMASVGLDDGSFVSLGQILEQPSQYPRLTLRDKLQLSVIISSSVLQLHQTPWLPDIVSSWDIFFFVGDTYPPYSSAFVVKEFLDCGRRARCGDSSRLGRQCNATLLSLGILLIELMLGKTLNSMHEEDEAFSAEAPSLLQNFVTA</sequence>
<dbReference type="AlphaFoldDB" id="A0A9P8MVA9"/>
<protein>
    <recommendedName>
        <fullName evidence="1">DUF7580 domain-containing protein</fullName>
    </recommendedName>
</protein>
<evidence type="ECO:0000313" key="3">
    <source>
        <dbReference type="Proteomes" id="UP000824596"/>
    </source>
</evidence>
<organism evidence="2 3">
    <name type="scientific">Hirsutella rhossiliensis</name>
    <dbReference type="NCBI Taxonomy" id="111463"/>
    <lineage>
        <taxon>Eukaryota</taxon>
        <taxon>Fungi</taxon>
        <taxon>Dikarya</taxon>
        <taxon>Ascomycota</taxon>
        <taxon>Pezizomycotina</taxon>
        <taxon>Sordariomycetes</taxon>
        <taxon>Hypocreomycetidae</taxon>
        <taxon>Hypocreales</taxon>
        <taxon>Ophiocordycipitaceae</taxon>
        <taxon>Hirsutella</taxon>
    </lineage>
</organism>
<evidence type="ECO:0000259" key="1">
    <source>
        <dbReference type="Pfam" id="PF24476"/>
    </source>
</evidence>
<dbReference type="RefSeq" id="XP_044719322.1">
    <property type="nucleotide sequence ID" value="XM_044865360.1"/>
</dbReference>
<dbReference type="Pfam" id="PF24476">
    <property type="entry name" value="DUF7580"/>
    <property type="match status" value="1"/>
</dbReference>
<dbReference type="PANTHER" id="PTHR35186">
    <property type="entry name" value="ANK_REP_REGION DOMAIN-CONTAINING PROTEIN"/>
    <property type="match status" value="1"/>
</dbReference>
<proteinExistence type="predicted"/>